<feature type="compositionally biased region" description="Polar residues" evidence="5">
    <location>
        <begin position="51"/>
        <end position="64"/>
    </location>
</feature>
<evidence type="ECO:0000313" key="7">
    <source>
        <dbReference type="Proteomes" id="UP000027920"/>
    </source>
</evidence>
<dbReference type="InterPro" id="IPR028882">
    <property type="entry name" value="SDHAF2"/>
</dbReference>
<dbReference type="FunFam" id="1.10.150.250:FF:000002">
    <property type="entry name" value="Succinate dehydrogenase assembly factor 2, mitochondrial"/>
    <property type="match status" value="1"/>
</dbReference>
<dbReference type="SUPFAM" id="SSF109910">
    <property type="entry name" value="YgfY-like"/>
    <property type="match status" value="1"/>
</dbReference>
<gene>
    <name evidence="6" type="ORF">A1O9_09599</name>
</gene>
<feature type="region of interest" description="Disordered" evidence="5">
    <location>
        <begin position="199"/>
        <end position="252"/>
    </location>
</feature>
<dbReference type="GeneID" id="25284507"/>
<proteinExistence type="inferred from homology"/>
<dbReference type="GO" id="GO:0006121">
    <property type="term" value="P:mitochondrial electron transport, succinate to ubiquinone"/>
    <property type="evidence" value="ECO:0007669"/>
    <property type="project" value="UniProtKB-UniRule"/>
</dbReference>
<evidence type="ECO:0000256" key="2">
    <source>
        <dbReference type="ARBA" id="ARBA00023128"/>
    </source>
</evidence>
<dbReference type="GO" id="GO:0034553">
    <property type="term" value="P:mitochondrial respiratory chain complex II assembly"/>
    <property type="evidence" value="ECO:0007669"/>
    <property type="project" value="TreeGrafter"/>
</dbReference>
<feature type="compositionally biased region" description="Polar residues" evidence="5">
    <location>
        <begin position="221"/>
        <end position="233"/>
    </location>
</feature>
<organism evidence="6 7">
    <name type="scientific">Exophiala aquamarina CBS 119918</name>
    <dbReference type="NCBI Taxonomy" id="1182545"/>
    <lineage>
        <taxon>Eukaryota</taxon>
        <taxon>Fungi</taxon>
        <taxon>Dikarya</taxon>
        <taxon>Ascomycota</taxon>
        <taxon>Pezizomycotina</taxon>
        <taxon>Eurotiomycetes</taxon>
        <taxon>Chaetothyriomycetidae</taxon>
        <taxon>Chaetothyriales</taxon>
        <taxon>Herpotrichiellaceae</taxon>
        <taxon>Exophiala</taxon>
    </lineage>
</organism>
<sequence>MNPARLFTRSVFGRSFTTPLSRRCASSSTNERVHSNVEEHRKYQKEKQDNPHLTNTNSTITNDIPSVGADKAPPEMISSVDPDYTPKDNIPEKTQKLTGGTQESNPDKVSPSEYGVGQMEGISFRVEPLKRTGEDVTTMRARLLYQSRKRGTLESDLLLSTFAAANLSSMNKGQLQTYDSFLDENDWDIYYWATQSPANTPTSLESAEGAVADNQTKDTAHSSPASPGQTQETDAWRQGAPRSGEWAQTVGTFKPAYRPVPQRWKDSEILRLLRQHVKDRSAGGILGDVKKDPNSKGGGLGRMPEVQLFD</sequence>
<dbReference type="GO" id="GO:0005759">
    <property type="term" value="C:mitochondrial matrix"/>
    <property type="evidence" value="ECO:0007669"/>
    <property type="project" value="UniProtKB-SubCell"/>
</dbReference>
<dbReference type="VEuPathDB" id="FungiDB:A1O9_09599"/>
<comment type="caution">
    <text evidence="6">The sequence shown here is derived from an EMBL/GenBank/DDBJ whole genome shotgun (WGS) entry which is preliminary data.</text>
</comment>
<dbReference type="Proteomes" id="UP000027920">
    <property type="component" value="Unassembled WGS sequence"/>
</dbReference>
<feature type="compositionally biased region" description="Basic and acidic residues" evidence="5">
    <location>
        <begin position="84"/>
        <end position="95"/>
    </location>
</feature>
<feature type="compositionally biased region" description="Basic and acidic residues" evidence="5">
    <location>
        <begin position="31"/>
        <end position="50"/>
    </location>
</feature>
<dbReference type="PANTHER" id="PTHR12469">
    <property type="entry name" value="PROTEIN EMI5 HOMOLOG, MITOCHONDRIAL"/>
    <property type="match status" value="1"/>
</dbReference>
<comment type="similarity">
    <text evidence="4">Belongs to the SDHAF2 family.</text>
</comment>
<dbReference type="PANTHER" id="PTHR12469:SF2">
    <property type="entry name" value="SUCCINATE DEHYDROGENASE ASSEMBLY FACTOR 2, MITOCHONDRIAL"/>
    <property type="match status" value="1"/>
</dbReference>
<dbReference type="InterPro" id="IPR005631">
    <property type="entry name" value="SDH"/>
</dbReference>
<dbReference type="InterPro" id="IPR036714">
    <property type="entry name" value="SDH_sf"/>
</dbReference>
<accession>A0A072P3Z6</accession>
<feature type="region of interest" description="Disordered" evidence="5">
    <location>
        <begin position="19"/>
        <end position="115"/>
    </location>
</feature>
<feature type="region of interest" description="Disordered" evidence="5">
    <location>
        <begin position="281"/>
        <end position="310"/>
    </location>
</feature>
<comment type="subunit">
    <text evidence="4">Interacts with the flavoprotein subunit within the SDH catalytic dimer.</text>
</comment>
<dbReference type="HAMAP" id="MF_03057">
    <property type="entry name" value="SDHAF2"/>
    <property type="match status" value="1"/>
</dbReference>
<feature type="compositionally biased region" description="Polar residues" evidence="5">
    <location>
        <begin position="19"/>
        <end position="30"/>
    </location>
</feature>
<dbReference type="GO" id="GO:0006099">
    <property type="term" value="P:tricarboxylic acid cycle"/>
    <property type="evidence" value="ECO:0007669"/>
    <property type="project" value="TreeGrafter"/>
</dbReference>
<dbReference type="Pfam" id="PF03937">
    <property type="entry name" value="Sdh5"/>
    <property type="match status" value="1"/>
</dbReference>
<dbReference type="OrthoDB" id="284292at2759"/>
<dbReference type="HOGENOM" id="CLU_943336_0_0_1"/>
<evidence type="ECO:0000256" key="3">
    <source>
        <dbReference type="ARBA" id="ARBA00023186"/>
    </source>
</evidence>
<reference evidence="6 7" key="1">
    <citation type="submission" date="2013-03" db="EMBL/GenBank/DDBJ databases">
        <title>The Genome Sequence of Exophiala aquamarina CBS 119918.</title>
        <authorList>
            <consortium name="The Broad Institute Genomics Platform"/>
            <person name="Cuomo C."/>
            <person name="de Hoog S."/>
            <person name="Gorbushina A."/>
            <person name="Walker B."/>
            <person name="Young S.K."/>
            <person name="Zeng Q."/>
            <person name="Gargeya S."/>
            <person name="Fitzgerald M."/>
            <person name="Haas B."/>
            <person name="Abouelleil A."/>
            <person name="Allen A.W."/>
            <person name="Alvarado L."/>
            <person name="Arachchi H.M."/>
            <person name="Berlin A.M."/>
            <person name="Chapman S.B."/>
            <person name="Gainer-Dewar J."/>
            <person name="Goldberg J."/>
            <person name="Griggs A."/>
            <person name="Gujja S."/>
            <person name="Hansen M."/>
            <person name="Howarth C."/>
            <person name="Imamovic A."/>
            <person name="Ireland A."/>
            <person name="Larimer J."/>
            <person name="McCowan C."/>
            <person name="Murphy C."/>
            <person name="Pearson M."/>
            <person name="Poon T.W."/>
            <person name="Priest M."/>
            <person name="Roberts A."/>
            <person name="Saif S."/>
            <person name="Shea T."/>
            <person name="Sisk P."/>
            <person name="Sykes S."/>
            <person name="Wortman J."/>
            <person name="Nusbaum C."/>
            <person name="Birren B."/>
        </authorList>
    </citation>
    <scope>NUCLEOTIDE SEQUENCE [LARGE SCALE GENOMIC DNA]</scope>
    <source>
        <strain evidence="6 7">CBS 119918</strain>
    </source>
</reference>
<comment type="function">
    <text evidence="4">Plays an essential role in the assembly of succinate dehydrogenase (SDH), an enzyme complex (also referred to as respiratory complex II) that is a component of both the tricarboxylic acid (TCA) cycle and the mitochondrial electron transport chain, and which couples the oxidation of succinate to fumarate with the reduction of ubiquinone (coenzyme Q) to ubiquinol. Required for flavinylation (covalent attachment of FAD) of the flavoprotein subunit of the SDH catalytic dimer.</text>
</comment>
<keyword evidence="2 4" id="KW-0496">Mitochondrion</keyword>
<evidence type="ECO:0000256" key="4">
    <source>
        <dbReference type="HAMAP-Rule" id="MF_03057"/>
    </source>
</evidence>
<evidence type="ECO:0000256" key="1">
    <source>
        <dbReference type="ARBA" id="ARBA00004305"/>
    </source>
</evidence>
<dbReference type="RefSeq" id="XP_013257022.1">
    <property type="nucleotide sequence ID" value="XM_013401568.1"/>
</dbReference>
<comment type="subcellular location">
    <subcellularLocation>
        <location evidence="1 4">Mitochondrion matrix</location>
    </subcellularLocation>
</comment>
<name>A0A072P3Z6_9EURO</name>
<keyword evidence="3 4" id="KW-0143">Chaperone</keyword>
<dbReference type="STRING" id="1182545.A0A072P3Z6"/>
<dbReference type="EMBL" id="AMGV01000010">
    <property type="protein sequence ID" value="KEF54432.1"/>
    <property type="molecule type" value="Genomic_DNA"/>
</dbReference>
<keyword evidence="7" id="KW-1185">Reference proteome</keyword>
<evidence type="ECO:0000313" key="6">
    <source>
        <dbReference type="EMBL" id="KEF54432.1"/>
    </source>
</evidence>
<dbReference type="Gene3D" id="1.10.150.250">
    <property type="entry name" value="Flavinator of succinate dehydrogenase"/>
    <property type="match status" value="1"/>
</dbReference>
<protein>
    <recommendedName>
        <fullName evidence="4">Succinate dehydrogenase assembly factor 2, mitochondrial</fullName>
        <shortName evidence="4">SDH assembly factor 2</shortName>
        <shortName evidence="4">SDHAF2</shortName>
    </recommendedName>
</protein>
<dbReference type="AlphaFoldDB" id="A0A072P3Z6"/>
<evidence type="ECO:0000256" key="5">
    <source>
        <dbReference type="SAM" id="MobiDB-lite"/>
    </source>
</evidence>